<comment type="catalytic activity">
    <reaction evidence="1 16">
        <text>1-(5-phospho-beta-D-ribosyl)-5'-AMP + H2O = 1-(5-phospho-beta-D-ribosyl)-5-[(5-phospho-beta-D-ribosylamino)methylideneamino]imidazole-4-carboxamide</text>
        <dbReference type="Rhea" id="RHEA:20049"/>
        <dbReference type="ChEBI" id="CHEBI:15377"/>
        <dbReference type="ChEBI" id="CHEBI:58435"/>
        <dbReference type="ChEBI" id="CHEBI:59457"/>
        <dbReference type="EC" id="3.5.4.19"/>
    </reaction>
</comment>
<proteinExistence type="inferred from homology"/>
<dbReference type="UniPathway" id="UPA00031">
    <property type="reaction ID" value="UER00007"/>
</dbReference>
<dbReference type="InterPro" id="IPR002496">
    <property type="entry name" value="PRib_AMP_CycHydrolase_dom"/>
</dbReference>
<dbReference type="CDD" id="cd11534">
    <property type="entry name" value="NTP-PPase_HisIE_like"/>
    <property type="match status" value="1"/>
</dbReference>
<dbReference type="InterPro" id="IPR008179">
    <property type="entry name" value="HisE"/>
</dbReference>
<feature type="region of interest" description="Phosphoribosyl-ATP pyrophosphohydrolase" evidence="16">
    <location>
        <begin position="369"/>
        <end position="455"/>
    </location>
</feature>
<feature type="domain" description="Phosphoribosyl-AMP cyclohydrolase" evidence="18">
    <location>
        <begin position="279"/>
        <end position="352"/>
    </location>
</feature>
<evidence type="ECO:0000313" key="20">
    <source>
        <dbReference type="Proteomes" id="UP000182584"/>
    </source>
</evidence>
<keyword evidence="12 16" id="KW-0378">Hydrolase</keyword>
<dbReference type="NCBIfam" id="TIGR03188">
    <property type="entry name" value="histidine_hisI"/>
    <property type="match status" value="1"/>
</dbReference>
<feature type="region of interest" description="Phosphoribosyl-AMP cyclohydrolase" evidence="16">
    <location>
        <begin position="1"/>
        <end position="368"/>
    </location>
</feature>
<keyword evidence="15 16" id="KW-0511">Multifunctional enzyme</keyword>
<evidence type="ECO:0000256" key="6">
    <source>
        <dbReference type="ARBA" id="ARBA00007731"/>
    </source>
</evidence>
<protein>
    <recommendedName>
        <fullName evidence="16">Histidine biosynthesis bifunctional protein HisIE</fullName>
    </recommendedName>
    <domain>
        <recommendedName>
            <fullName evidence="16">Phosphoribosyl-AMP cyclohydrolase</fullName>
            <shortName evidence="16">PRA-CH</shortName>
            <ecNumber evidence="16">3.5.4.19</ecNumber>
        </recommendedName>
    </domain>
    <domain>
        <recommendedName>
            <fullName evidence="16">Phosphoribosyl-ATP pyrophosphatase</fullName>
            <shortName evidence="16">PRA-PH</shortName>
            <ecNumber evidence="16">3.6.1.31</ecNumber>
        </recommendedName>
    </domain>
</protein>
<evidence type="ECO:0000256" key="17">
    <source>
        <dbReference type="RuleBase" id="RU003657"/>
    </source>
</evidence>
<name>A0A1H9UHX1_BUTFI</name>
<keyword evidence="9 16" id="KW-0963">Cytoplasm</keyword>
<evidence type="ECO:0000256" key="4">
    <source>
        <dbReference type="ARBA" id="ARBA00005169"/>
    </source>
</evidence>
<evidence type="ECO:0000313" key="19">
    <source>
        <dbReference type="EMBL" id="SES08949.1"/>
    </source>
</evidence>
<dbReference type="eggNOG" id="COG0140">
    <property type="taxonomic scope" value="Bacteria"/>
</dbReference>
<comment type="pathway">
    <text evidence="5 16">Amino-acid biosynthesis; L-histidine biosynthesis; L-histidine from 5-phospho-alpha-D-ribose 1-diphosphate: step 2/9.</text>
</comment>
<evidence type="ECO:0000256" key="1">
    <source>
        <dbReference type="ARBA" id="ARBA00000024"/>
    </source>
</evidence>
<evidence type="ECO:0000256" key="16">
    <source>
        <dbReference type="HAMAP-Rule" id="MF_01019"/>
    </source>
</evidence>
<reference evidence="19 20" key="1">
    <citation type="submission" date="2016-10" db="EMBL/GenBank/DDBJ databases">
        <authorList>
            <person name="de Groot N.N."/>
        </authorList>
    </citation>
    <scope>NUCLEOTIDE SEQUENCE [LARGE SCALE GENOMIC DNA]</scope>
    <source>
        <strain evidence="19 20">AR40</strain>
    </source>
</reference>
<dbReference type="SUPFAM" id="SSF141734">
    <property type="entry name" value="HisI-like"/>
    <property type="match status" value="1"/>
</dbReference>
<dbReference type="Pfam" id="PF00977">
    <property type="entry name" value="His_biosynth"/>
    <property type="match status" value="1"/>
</dbReference>
<dbReference type="GO" id="GO:0004636">
    <property type="term" value="F:phosphoribosyl-ATP diphosphatase activity"/>
    <property type="evidence" value="ECO:0007669"/>
    <property type="project" value="UniProtKB-UniRule"/>
</dbReference>
<comment type="similarity">
    <text evidence="7 16">In the N-terminal section; belongs to the PRA-CH family.</text>
</comment>
<evidence type="ECO:0000256" key="12">
    <source>
        <dbReference type="ARBA" id="ARBA00022801"/>
    </source>
</evidence>
<keyword evidence="11 16" id="KW-0547">Nucleotide-binding</keyword>
<comment type="similarity">
    <text evidence="8 17">Belongs to the HisA/HisF family.</text>
</comment>
<evidence type="ECO:0000256" key="3">
    <source>
        <dbReference type="ARBA" id="ARBA00004496"/>
    </source>
</evidence>
<dbReference type="InterPro" id="IPR026660">
    <property type="entry name" value="PRA-CH"/>
</dbReference>
<evidence type="ECO:0000256" key="13">
    <source>
        <dbReference type="ARBA" id="ARBA00022840"/>
    </source>
</evidence>
<dbReference type="OrthoDB" id="9795769at2"/>
<evidence type="ECO:0000256" key="15">
    <source>
        <dbReference type="ARBA" id="ARBA00023268"/>
    </source>
</evidence>
<evidence type="ECO:0000256" key="8">
    <source>
        <dbReference type="ARBA" id="ARBA00009667"/>
    </source>
</evidence>
<organism evidence="19 20">
    <name type="scientific">Butyrivibrio fibrisolvens</name>
    <dbReference type="NCBI Taxonomy" id="831"/>
    <lineage>
        <taxon>Bacteria</taxon>
        <taxon>Bacillati</taxon>
        <taxon>Bacillota</taxon>
        <taxon>Clostridia</taxon>
        <taxon>Lachnospirales</taxon>
        <taxon>Lachnospiraceae</taxon>
        <taxon>Butyrivibrio</taxon>
    </lineage>
</organism>
<dbReference type="HAMAP" id="MF_01019">
    <property type="entry name" value="HisIE"/>
    <property type="match status" value="1"/>
</dbReference>
<evidence type="ECO:0000256" key="11">
    <source>
        <dbReference type="ARBA" id="ARBA00022741"/>
    </source>
</evidence>
<dbReference type="PANTHER" id="PTHR42945:SF9">
    <property type="entry name" value="HISTIDINE BIOSYNTHESIS BIFUNCTIONAL PROTEIN HISIE"/>
    <property type="match status" value="1"/>
</dbReference>
<keyword evidence="10 16" id="KW-0028">Amino-acid biosynthesis</keyword>
<dbReference type="eggNOG" id="COG0139">
    <property type="taxonomic scope" value="Bacteria"/>
</dbReference>
<dbReference type="NCBIfam" id="NF000768">
    <property type="entry name" value="PRK00051.1"/>
    <property type="match status" value="1"/>
</dbReference>
<keyword evidence="14 16" id="KW-0368">Histidine biosynthesis</keyword>
<dbReference type="EC" id="3.6.1.31" evidence="16"/>
<evidence type="ECO:0000259" key="18">
    <source>
        <dbReference type="Pfam" id="PF01502"/>
    </source>
</evidence>
<comment type="similarity">
    <text evidence="6 16">In the C-terminal section; belongs to the PRA-PH family.</text>
</comment>
<evidence type="ECO:0000256" key="14">
    <source>
        <dbReference type="ARBA" id="ARBA00023102"/>
    </source>
</evidence>
<gene>
    <name evidence="16" type="primary">hisI</name>
    <name evidence="16" type="synonym">hisIE</name>
    <name evidence="19" type="ORF">SAMN04487884_11899</name>
</gene>
<keyword evidence="13 16" id="KW-0067">ATP-binding</keyword>
<dbReference type="GO" id="GO:0005737">
    <property type="term" value="C:cytoplasm"/>
    <property type="evidence" value="ECO:0007669"/>
    <property type="project" value="UniProtKB-SubCell"/>
</dbReference>
<dbReference type="GO" id="GO:0004635">
    <property type="term" value="F:phosphoribosyl-AMP cyclohydrolase activity"/>
    <property type="evidence" value="ECO:0007669"/>
    <property type="project" value="UniProtKB-UniRule"/>
</dbReference>
<dbReference type="Gene3D" id="3.20.20.70">
    <property type="entry name" value="Aldolase class I"/>
    <property type="match status" value="1"/>
</dbReference>
<dbReference type="GO" id="GO:0000105">
    <property type="term" value="P:L-histidine biosynthetic process"/>
    <property type="evidence" value="ECO:0007669"/>
    <property type="project" value="UniProtKB-UniRule"/>
</dbReference>
<dbReference type="InterPro" id="IPR038019">
    <property type="entry name" value="PRib_AMP_CycHydrolase_sf"/>
</dbReference>
<dbReference type="AlphaFoldDB" id="A0A1H9UHX1"/>
<dbReference type="Gene3D" id="3.10.20.810">
    <property type="entry name" value="Phosphoribosyl-AMP cyclohydrolase"/>
    <property type="match status" value="1"/>
</dbReference>
<dbReference type="Proteomes" id="UP000182584">
    <property type="component" value="Unassembled WGS sequence"/>
</dbReference>
<sequence>MKKQFIPSIILNDKKAVKSFFDKTVISENPVELAVSYNDANCDAIIVFDQSTDDKSHEDSLDILKEICSKTDVPVIGAGNVKRMEDVKKLLYAGCKMAALNFSKAENAEILEEVSKKFGKDKIVVSYANTAASRKIVADNAVAINKLASLMIFMPESAVVDGLDSNAGFAEKLVSNPVVPEEGVKDIPHIVYLDNPESDLSNLKGGALAVLFSDQVCAITGSALSANAQNINDLRQFTIEAGIDVQTFEAKYKWEDFKLDSNGMVPVVVQDYRTDQVLMVAYMNEEAYNATLRTGKMTYFSRSRNELWEKGDTSGHFQYVKSLTADCDLDTILAKVKQIGAACHTGSYSCFFNEIAKKDYTEKNPQKVLDSVYNVIADRKVNPREGSYTNYLFDKGLDKILKKCGEEATEITIAAKNANGNEIVYEMADYLYHMMVLMVEKGVSWEDVTDELARR</sequence>
<dbReference type="InterPro" id="IPR011060">
    <property type="entry name" value="RibuloseP-bd_barrel"/>
</dbReference>
<dbReference type="FunFam" id="3.10.20.810:FF:000001">
    <property type="entry name" value="Histidine biosynthesis bifunctional protein HisIE"/>
    <property type="match status" value="1"/>
</dbReference>
<evidence type="ECO:0000256" key="7">
    <source>
        <dbReference type="ARBA" id="ARBA00008299"/>
    </source>
</evidence>
<dbReference type="Gene3D" id="1.10.287.1080">
    <property type="entry name" value="MazG-like"/>
    <property type="match status" value="1"/>
</dbReference>
<dbReference type="Pfam" id="PF01503">
    <property type="entry name" value="PRA-PH"/>
    <property type="match status" value="1"/>
</dbReference>
<accession>A0A1H9UHX1</accession>
<evidence type="ECO:0000256" key="9">
    <source>
        <dbReference type="ARBA" id="ARBA00022490"/>
    </source>
</evidence>
<dbReference type="EMBL" id="FOGJ01000018">
    <property type="protein sequence ID" value="SES08949.1"/>
    <property type="molecule type" value="Genomic_DNA"/>
</dbReference>
<comment type="subcellular location">
    <subcellularLocation>
        <location evidence="3 16">Cytoplasm</location>
    </subcellularLocation>
</comment>
<dbReference type="SUPFAM" id="SSF51366">
    <property type="entry name" value="Ribulose-phoshate binding barrel"/>
    <property type="match status" value="1"/>
</dbReference>
<dbReference type="GO" id="GO:0005524">
    <property type="term" value="F:ATP binding"/>
    <property type="evidence" value="ECO:0007669"/>
    <property type="project" value="UniProtKB-KW"/>
</dbReference>
<evidence type="ECO:0000256" key="10">
    <source>
        <dbReference type="ARBA" id="ARBA00022605"/>
    </source>
</evidence>
<dbReference type="NCBIfam" id="NF002747">
    <property type="entry name" value="PRK02759.1"/>
    <property type="match status" value="1"/>
</dbReference>
<dbReference type="eggNOG" id="COG0107">
    <property type="taxonomic scope" value="Bacteria"/>
</dbReference>
<dbReference type="InterPro" id="IPR021130">
    <property type="entry name" value="PRib-ATP_PPHydrolase-like"/>
</dbReference>
<comment type="catalytic activity">
    <reaction evidence="2 16">
        <text>1-(5-phospho-beta-D-ribosyl)-ATP + H2O = 1-(5-phospho-beta-D-ribosyl)-5'-AMP + diphosphate + H(+)</text>
        <dbReference type="Rhea" id="RHEA:22828"/>
        <dbReference type="ChEBI" id="CHEBI:15377"/>
        <dbReference type="ChEBI" id="CHEBI:15378"/>
        <dbReference type="ChEBI" id="CHEBI:33019"/>
        <dbReference type="ChEBI" id="CHEBI:59457"/>
        <dbReference type="ChEBI" id="CHEBI:73183"/>
        <dbReference type="EC" id="3.6.1.31"/>
    </reaction>
</comment>
<evidence type="ECO:0000256" key="2">
    <source>
        <dbReference type="ARBA" id="ARBA00001460"/>
    </source>
</evidence>
<dbReference type="PANTHER" id="PTHR42945">
    <property type="entry name" value="HISTIDINE BIOSYNTHESIS BIFUNCTIONAL PROTEIN"/>
    <property type="match status" value="1"/>
</dbReference>
<dbReference type="InterPro" id="IPR006062">
    <property type="entry name" value="His_biosynth"/>
</dbReference>
<dbReference type="HAMAP" id="MF_01021">
    <property type="entry name" value="HisI"/>
    <property type="match status" value="1"/>
</dbReference>
<evidence type="ECO:0000256" key="5">
    <source>
        <dbReference type="ARBA" id="ARBA00005204"/>
    </source>
</evidence>
<dbReference type="InterPro" id="IPR013785">
    <property type="entry name" value="Aldolase_TIM"/>
</dbReference>
<dbReference type="InterPro" id="IPR023019">
    <property type="entry name" value="His_synth_HisIE"/>
</dbReference>
<dbReference type="Pfam" id="PF01502">
    <property type="entry name" value="PRA-CH"/>
    <property type="match status" value="1"/>
</dbReference>
<dbReference type="RefSeq" id="WP_074757085.1">
    <property type="nucleotide sequence ID" value="NZ_FOGJ01000018.1"/>
</dbReference>
<dbReference type="SUPFAM" id="SSF101386">
    <property type="entry name" value="all-alpha NTP pyrophosphatases"/>
    <property type="match status" value="1"/>
</dbReference>
<comment type="pathway">
    <text evidence="4 16">Amino-acid biosynthesis; L-histidine biosynthesis; L-histidine from 5-phospho-alpha-D-ribose 1-diphosphate: step 3/9.</text>
</comment>
<dbReference type="EC" id="3.5.4.19" evidence="16"/>
<dbReference type="HAMAP" id="MF_01020">
    <property type="entry name" value="HisE"/>
    <property type="match status" value="1"/>
</dbReference>